<evidence type="ECO:0000256" key="2">
    <source>
        <dbReference type="ARBA" id="ARBA00004271"/>
    </source>
</evidence>
<dbReference type="EMBL" id="JAUJYO010000013">
    <property type="protein sequence ID" value="KAK1301062.1"/>
    <property type="molecule type" value="Genomic_DNA"/>
</dbReference>
<dbReference type="GO" id="GO:0030246">
    <property type="term" value="F:carbohydrate binding"/>
    <property type="evidence" value="ECO:0007669"/>
    <property type="project" value="InterPro"/>
</dbReference>
<comment type="catalytic activity">
    <reaction evidence="1">
        <text>Hydrolysis of terminal non-reducing beta-D-galactose residues in beta-D-galactosides.</text>
        <dbReference type="EC" id="3.2.1.23"/>
    </reaction>
</comment>
<reference evidence="13" key="2">
    <citation type="submission" date="2023-06" db="EMBL/GenBank/DDBJ databases">
        <authorList>
            <person name="Ma L."/>
            <person name="Liu K.-W."/>
            <person name="Li Z."/>
            <person name="Hsiao Y.-Y."/>
            <person name="Qi Y."/>
            <person name="Fu T."/>
            <person name="Tang G."/>
            <person name="Zhang D."/>
            <person name="Sun W.-H."/>
            <person name="Liu D.-K."/>
            <person name="Li Y."/>
            <person name="Chen G.-Z."/>
            <person name="Liu X.-D."/>
            <person name="Liao X.-Y."/>
            <person name="Jiang Y.-T."/>
            <person name="Yu X."/>
            <person name="Hao Y."/>
            <person name="Huang J."/>
            <person name="Zhao X.-W."/>
            <person name="Ke S."/>
            <person name="Chen Y.-Y."/>
            <person name="Wu W.-L."/>
            <person name="Hsu J.-L."/>
            <person name="Lin Y.-F."/>
            <person name="Huang M.-D."/>
            <person name="Li C.-Y."/>
            <person name="Huang L."/>
            <person name="Wang Z.-W."/>
            <person name="Zhao X."/>
            <person name="Zhong W.-Y."/>
            <person name="Peng D.-H."/>
            <person name="Ahmad S."/>
            <person name="Lan S."/>
            <person name="Zhang J.-S."/>
            <person name="Tsai W.-C."/>
            <person name="Van De Peer Y."/>
            <person name="Liu Z.-J."/>
        </authorList>
    </citation>
    <scope>NUCLEOTIDE SEQUENCE</scope>
    <source>
        <strain evidence="13">CP</strain>
        <tissue evidence="13">Leaves</tissue>
    </source>
</reference>
<dbReference type="CDD" id="cd22842">
    <property type="entry name" value="Gal_Rha_Lectin_BGal"/>
    <property type="match status" value="1"/>
</dbReference>
<dbReference type="Pfam" id="PF01301">
    <property type="entry name" value="Glyco_hydro_35"/>
    <property type="match status" value="1"/>
</dbReference>
<accession>A0AAV9DIF8</accession>
<dbReference type="Pfam" id="PF17834">
    <property type="entry name" value="GHD"/>
    <property type="match status" value="1"/>
</dbReference>
<dbReference type="FunFam" id="2.60.120.260:FF:000050">
    <property type="entry name" value="Beta-galactosidase"/>
    <property type="match status" value="1"/>
</dbReference>
<evidence type="ECO:0000256" key="1">
    <source>
        <dbReference type="ARBA" id="ARBA00001412"/>
    </source>
</evidence>
<dbReference type="InterPro" id="IPR041392">
    <property type="entry name" value="GHD"/>
</dbReference>
<dbReference type="GO" id="GO:0005975">
    <property type="term" value="P:carbohydrate metabolic process"/>
    <property type="evidence" value="ECO:0007669"/>
    <property type="project" value="InterPro"/>
</dbReference>
<dbReference type="SUPFAM" id="SSF49785">
    <property type="entry name" value="Galactose-binding domain-like"/>
    <property type="match status" value="2"/>
</dbReference>
<sequence length="603" mass="65638">MAVGLQTGVPWVMCKQPDAPDPVINACNGKNCGETFTGPNSPNKPAVWTENWTSFYQVFGEEPVLRSAEDIAFAVALWIAKNGSFVNYYMYHGGTNFARTGSAFVTTSYFDQAPLDEYGLIRQPKWGHLRELHIAIKQGAEPLLLGTPTNFSLGQQQDAYVFQGNLGCIAFLSNSDKRTAASVQFRNSTYELPRRSISILSDCKNVIFNTAKVNAQYGERSVSMAQNLDVKESWEEFMDGVPSFAQASFKTNALSDQIGVAKDDTDYLWYSISYDHATNDSGSKLHVDSLGNVVHAFVNGMHIGTAHGSHKNPITTLEAPISLISGNNNISLLSVLVGLPDSGAFMEHKVAGLRRVIIQDNNNRSEDISTNSWGYQIGLLGEQLGIYAQDGLEKVNWKSIGDPQQPLTWYKTLFDAPEGNDSVVLNLGSMGKGEAWINGENIGRYWISFNTAKGRPSQTLYHVPRSFLKPSGNLLVLFEEIGGDPLQISFGTPTISRICGSVSDKHLPPVWSLGKNRNSQPSMHLQCAGRGTISSIEFASFGTPLGDCASYTTGSCHSVQSRSVAEEACLGKNRCSMTVSADKFGEDPCPGTSKSLLVVVNCS</sequence>
<dbReference type="InterPro" id="IPR031330">
    <property type="entry name" value="Gly_Hdrlase_35_cat"/>
</dbReference>
<evidence type="ECO:0000256" key="11">
    <source>
        <dbReference type="RuleBase" id="RU003679"/>
    </source>
</evidence>
<evidence type="ECO:0000313" key="14">
    <source>
        <dbReference type="Proteomes" id="UP001180020"/>
    </source>
</evidence>
<evidence type="ECO:0000256" key="6">
    <source>
        <dbReference type="ARBA" id="ARBA00022525"/>
    </source>
</evidence>
<evidence type="ECO:0000256" key="3">
    <source>
        <dbReference type="ARBA" id="ARBA00009809"/>
    </source>
</evidence>
<dbReference type="Proteomes" id="UP001180020">
    <property type="component" value="Unassembled WGS sequence"/>
</dbReference>
<keyword evidence="5" id="KW-0052">Apoplast</keyword>
<dbReference type="FunFam" id="2.60.120.260:FF:000142">
    <property type="entry name" value="Beta-galactosidase"/>
    <property type="match status" value="1"/>
</dbReference>
<dbReference type="Pfam" id="PF21467">
    <property type="entry name" value="BetaGal_gal-bd"/>
    <property type="match status" value="1"/>
</dbReference>
<dbReference type="SUPFAM" id="SSF51445">
    <property type="entry name" value="(Trans)glycosidases"/>
    <property type="match status" value="1"/>
</dbReference>
<evidence type="ECO:0000256" key="8">
    <source>
        <dbReference type="ARBA" id="ARBA00022801"/>
    </source>
</evidence>
<dbReference type="PANTHER" id="PTHR23421">
    <property type="entry name" value="BETA-GALACTOSIDASE RELATED"/>
    <property type="match status" value="1"/>
</dbReference>
<dbReference type="InterPro" id="IPR017853">
    <property type="entry name" value="GH"/>
</dbReference>
<keyword evidence="6" id="KW-0964">Secreted</keyword>
<dbReference type="InterPro" id="IPR048913">
    <property type="entry name" value="BetaGal_gal-bd"/>
</dbReference>
<dbReference type="Gene3D" id="3.20.20.80">
    <property type="entry name" value="Glycosidases"/>
    <property type="match status" value="1"/>
</dbReference>
<dbReference type="Pfam" id="PF02140">
    <property type="entry name" value="SUEL_Lectin"/>
    <property type="match status" value="1"/>
</dbReference>
<dbReference type="InterPro" id="IPR043159">
    <property type="entry name" value="Lectin_gal-bd_sf"/>
</dbReference>
<organism evidence="13 14">
    <name type="scientific">Acorus calamus</name>
    <name type="common">Sweet flag</name>
    <dbReference type="NCBI Taxonomy" id="4465"/>
    <lineage>
        <taxon>Eukaryota</taxon>
        <taxon>Viridiplantae</taxon>
        <taxon>Streptophyta</taxon>
        <taxon>Embryophyta</taxon>
        <taxon>Tracheophyta</taxon>
        <taxon>Spermatophyta</taxon>
        <taxon>Magnoliopsida</taxon>
        <taxon>Liliopsida</taxon>
        <taxon>Acoraceae</taxon>
        <taxon>Acorus</taxon>
    </lineage>
</organism>
<dbReference type="Gene3D" id="2.60.120.740">
    <property type="match status" value="1"/>
</dbReference>
<comment type="subcellular location">
    <subcellularLocation>
        <location evidence="2">Secreted</location>
        <location evidence="2">Extracellular space</location>
        <location evidence="2">Apoplast</location>
    </subcellularLocation>
</comment>
<evidence type="ECO:0000256" key="7">
    <source>
        <dbReference type="ARBA" id="ARBA00022729"/>
    </source>
</evidence>
<dbReference type="InterPro" id="IPR008979">
    <property type="entry name" value="Galactose-bd-like_sf"/>
</dbReference>
<comment type="similarity">
    <text evidence="3 11">Belongs to the glycosyl hydrolase 35 family.</text>
</comment>
<keyword evidence="8" id="KW-0378">Hydrolase</keyword>
<dbReference type="Gene3D" id="2.60.120.260">
    <property type="entry name" value="Galactose-binding domain-like"/>
    <property type="match status" value="1"/>
</dbReference>
<keyword evidence="9" id="KW-0325">Glycoprotein</keyword>
<gene>
    <name evidence="13" type="primary">BGAL16</name>
    <name evidence="13" type="ORF">QJS10_CPB13g00677</name>
</gene>
<dbReference type="InterPro" id="IPR000922">
    <property type="entry name" value="Lectin_gal-bd_dom"/>
</dbReference>
<evidence type="ECO:0000259" key="12">
    <source>
        <dbReference type="PROSITE" id="PS50228"/>
    </source>
</evidence>
<dbReference type="PRINTS" id="PR00742">
    <property type="entry name" value="GLHYDRLASE35"/>
</dbReference>
<keyword evidence="14" id="KW-1185">Reference proteome</keyword>
<dbReference type="AlphaFoldDB" id="A0AAV9DIF8"/>
<dbReference type="GO" id="GO:0048046">
    <property type="term" value="C:apoplast"/>
    <property type="evidence" value="ECO:0007669"/>
    <property type="project" value="UniProtKB-SubCell"/>
</dbReference>
<protein>
    <recommendedName>
        <fullName evidence="4">beta-galactosidase</fullName>
        <ecNumber evidence="4">3.2.1.23</ecNumber>
    </recommendedName>
</protein>
<evidence type="ECO:0000313" key="13">
    <source>
        <dbReference type="EMBL" id="KAK1301062.1"/>
    </source>
</evidence>
<feature type="domain" description="SUEL-type lectin" evidence="12">
    <location>
        <begin position="517"/>
        <end position="603"/>
    </location>
</feature>
<keyword evidence="7" id="KW-0732">Signal</keyword>
<dbReference type="InterPro" id="IPR001944">
    <property type="entry name" value="Glycoside_Hdrlase_35"/>
</dbReference>
<evidence type="ECO:0000256" key="4">
    <source>
        <dbReference type="ARBA" id="ARBA00012756"/>
    </source>
</evidence>
<dbReference type="FunFam" id="2.60.120.740:FF:000002">
    <property type="entry name" value="Beta-galactosidase"/>
    <property type="match status" value="1"/>
</dbReference>
<keyword evidence="10" id="KW-0326">Glycosidase</keyword>
<dbReference type="EC" id="3.2.1.23" evidence="4"/>
<proteinExistence type="inferred from homology"/>
<reference evidence="13" key="1">
    <citation type="journal article" date="2023" name="Nat. Commun.">
        <title>Diploid and tetraploid genomes of Acorus and the evolution of monocots.</title>
        <authorList>
            <person name="Ma L."/>
            <person name="Liu K.W."/>
            <person name="Li Z."/>
            <person name="Hsiao Y.Y."/>
            <person name="Qi Y."/>
            <person name="Fu T."/>
            <person name="Tang G.D."/>
            <person name="Zhang D."/>
            <person name="Sun W.H."/>
            <person name="Liu D.K."/>
            <person name="Li Y."/>
            <person name="Chen G.Z."/>
            <person name="Liu X.D."/>
            <person name="Liao X.Y."/>
            <person name="Jiang Y.T."/>
            <person name="Yu X."/>
            <person name="Hao Y."/>
            <person name="Huang J."/>
            <person name="Zhao X.W."/>
            <person name="Ke S."/>
            <person name="Chen Y.Y."/>
            <person name="Wu W.L."/>
            <person name="Hsu J.L."/>
            <person name="Lin Y.F."/>
            <person name="Huang M.D."/>
            <person name="Li C.Y."/>
            <person name="Huang L."/>
            <person name="Wang Z.W."/>
            <person name="Zhao X."/>
            <person name="Zhong W.Y."/>
            <person name="Peng D.H."/>
            <person name="Ahmad S."/>
            <person name="Lan S."/>
            <person name="Zhang J.S."/>
            <person name="Tsai W.C."/>
            <person name="Van de Peer Y."/>
            <person name="Liu Z.J."/>
        </authorList>
    </citation>
    <scope>NUCLEOTIDE SEQUENCE</scope>
    <source>
        <strain evidence="13">CP</strain>
    </source>
</reference>
<evidence type="ECO:0000256" key="5">
    <source>
        <dbReference type="ARBA" id="ARBA00022523"/>
    </source>
</evidence>
<comment type="caution">
    <text evidence="13">The sequence shown here is derived from an EMBL/GenBank/DDBJ whole genome shotgun (WGS) entry which is preliminary data.</text>
</comment>
<dbReference type="GO" id="GO:0004565">
    <property type="term" value="F:beta-galactosidase activity"/>
    <property type="evidence" value="ECO:0007669"/>
    <property type="project" value="UniProtKB-EC"/>
</dbReference>
<evidence type="ECO:0000256" key="9">
    <source>
        <dbReference type="ARBA" id="ARBA00023180"/>
    </source>
</evidence>
<evidence type="ECO:0000256" key="10">
    <source>
        <dbReference type="ARBA" id="ARBA00023295"/>
    </source>
</evidence>
<dbReference type="PROSITE" id="PS50228">
    <property type="entry name" value="SUEL_LECTIN"/>
    <property type="match status" value="1"/>
</dbReference>
<name>A0AAV9DIF8_ACOCL</name>